<protein>
    <submittedName>
        <fullName evidence="1">Uncharacterized protein</fullName>
    </submittedName>
</protein>
<gene>
    <name evidence="1" type="ORF">ACFQ22_02280</name>
</gene>
<dbReference type="RefSeq" id="WP_225419045.1">
    <property type="nucleotide sequence ID" value="NZ_JBHTLH010000005.1"/>
</dbReference>
<evidence type="ECO:0000313" key="2">
    <source>
        <dbReference type="Proteomes" id="UP001597156"/>
    </source>
</evidence>
<evidence type="ECO:0000313" key="1">
    <source>
        <dbReference type="EMBL" id="MFD1124191.1"/>
    </source>
</evidence>
<reference evidence="2" key="1">
    <citation type="journal article" date="2019" name="Int. J. Syst. Evol. Microbiol.">
        <title>The Global Catalogue of Microorganisms (GCM) 10K type strain sequencing project: providing services to taxonomists for standard genome sequencing and annotation.</title>
        <authorList>
            <consortium name="The Broad Institute Genomics Platform"/>
            <consortium name="The Broad Institute Genome Sequencing Center for Infectious Disease"/>
            <person name="Wu L."/>
            <person name="Ma J."/>
        </authorList>
    </citation>
    <scope>NUCLEOTIDE SEQUENCE [LARGE SCALE GENOMIC DNA]</scope>
    <source>
        <strain evidence="2">CCUG 71848</strain>
    </source>
</reference>
<comment type="caution">
    <text evidence="1">The sequence shown here is derived from an EMBL/GenBank/DDBJ whole genome shotgun (WGS) entry which is preliminary data.</text>
</comment>
<dbReference type="EMBL" id="JBHTLH010000005">
    <property type="protein sequence ID" value="MFD1124191.1"/>
    <property type="molecule type" value="Genomic_DNA"/>
</dbReference>
<sequence length="67" mass="7524">MNNKKIKLDPDKFARAVVSGSTIDETDDVKASKFALKRYLSAYLLAEDFNNLEKKDASILNSKNISE</sequence>
<accession>A0ABW3PLU2</accession>
<keyword evidence="2" id="KW-1185">Reference proteome</keyword>
<dbReference type="Proteomes" id="UP001597156">
    <property type="component" value="Unassembled WGS sequence"/>
</dbReference>
<name>A0ABW3PLU2_9LACO</name>
<proteinExistence type="predicted"/>
<organism evidence="1 2">
    <name type="scientific">Lentilactobacillus raoultii</name>
    <dbReference type="NCBI Taxonomy" id="1987503"/>
    <lineage>
        <taxon>Bacteria</taxon>
        <taxon>Bacillati</taxon>
        <taxon>Bacillota</taxon>
        <taxon>Bacilli</taxon>
        <taxon>Lactobacillales</taxon>
        <taxon>Lactobacillaceae</taxon>
        <taxon>Lentilactobacillus</taxon>
    </lineage>
</organism>